<dbReference type="GO" id="GO:0004568">
    <property type="term" value="F:chitinase activity"/>
    <property type="evidence" value="ECO:0007669"/>
    <property type="project" value="TreeGrafter"/>
</dbReference>
<dbReference type="Proteomes" id="UP000266239">
    <property type="component" value="Unassembled WGS sequence"/>
</dbReference>
<evidence type="ECO:0000313" key="4">
    <source>
        <dbReference type="Proteomes" id="UP000266239"/>
    </source>
</evidence>
<organism evidence="3 4">
    <name type="scientific">Aphanomyces astaci</name>
    <name type="common">Crayfish plague agent</name>
    <dbReference type="NCBI Taxonomy" id="112090"/>
    <lineage>
        <taxon>Eukaryota</taxon>
        <taxon>Sar</taxon>
        <taxon>Stramenopiles</taxon>
        <taxon>Oomycota</taxon>
        <taxon>Saprolegniomycetes</taxon>
        <taxon>Saprolegniales</taxon>
        <taxon>Verrucalvaceae</taxon>
        <taxon>Aphanomyces</taxon>
    </lineage>
</organism>
<feature type="domain" description="GH18" evidence="2">
    <location>
        <begin position="612"/>
        <end position="991"/>
    </location>
</feature>
<dbReference type="SMART" id="SM00636">
    <property type="entry name" value="Glyco_18"/>
    <property type="match status" value="1"/>
</dbReference>
<dbReference type="Gene3D" id="3.20.20.80">
    <property type="entry name" value="Glycosidases"/>
    <property type="match status" value="1"/>
</dbReference>
<dbReference type="InterPro" id="IPR029070">
    <property type="entry name" value="Chitinase_insertion_sf"/>
</dbReference>
<dbReference type="VEuPathDB" id="FungiDB:H257_13196"/>
<evidence type="ECO:0000256" key="1">
    <source>
        <dbReference type="SAM" id="Coils"/>
    </source>
</evidence>
<dbReference type="PANTHER" id="PTHR11177">
    <property type="entry name" value="CHITINASE"/>
    <property type="match status" value="1"/>
</dbReference>
<dbReference type="PANTHER" id="PTHR11177:SF317">
    <property type="entry name" value="CHITINASE 12-RELATED"/>
    <property type="match status" value="1"/>
</dbReference>
<dbReference type="AlphaFoldDB" id="A0A397AFW3"/>
<dbReference type="InterPro" id="IPR001223">
    <property type="entry name" value="Glyco_hydro18_cat"/>
</dbReference>
<dbReference type="SUPFAM" id="SSF51445">
    <property type="entry name" value="(Trans)glycosidases"/>
    <property type="match status" value="1"/>
</dbReference>
<keyword evidence="1" id="KW-0175">Coiled coil</keyword>
<protein>
    <recommendedName>
        <fullName evidence="2">GH18 domain-containing protein</fullName>
    </recommendedName>
</protein>
<dbReference type="VEuPathDB" id="FungiDB:H257_18096"/>
<comment type="caution">
    <text evidence="3">The sequence shown here is derived from an EMBL/GenBank/DDBJ whole genome shotgun (WGS) entry which is preliminary data.</text>
</comment>
<evidence type="ECO:0000313" key="3">
    <source>
        <dbReference type="EMBL" id="RHY05194.1"/>
    </source>
</evidence>
<gene>
    <name evidence="3" type="ORF">DYB25_007692</name>
</gene>
<evidence type="ECO:0000259" key="2">
    <source>
        <dbReference type="PROSITE" id="PS51910"/>
    </source>
</evidence>
<dbReference type="InterPro" id="IPR011583">
    <property type="entry name" value="Chitinase_II/V-like_cat"/>
</dbReference>
<name>A0A397AFW3_APHAT</name>
<dbReference type="GO" id="GO:0005975">
    <property type="term" value="P:carbohydrate metabolic process"/>
    <property type="evidence" value="ECO:0007669"/>
    <property type="project" value="InterPro"/>
</dbReference>
<dbReference type="Gene3D" id="3.10.50.10">
    <property type="match status" value="1"/>
</dbReference>
<dbReference type="GO" id="GO:0005576">
    <property type="term" value="C:extracellular region"/>
    <property type="evidence" value="ECO:0007669"/>
    <property type="project" value="TreeGrafter"/>
</dbReference>
<dbReference type="Pfam" id="PF00704">
    <property type="entry name" value="Glyco_hydro_18"/>
    <property type="match status" value="1"/>
</dbReference>
<dbReference type="PROSITE" id="PS51910">
    <property type="entry name" value="GH18_2"/>
    <property type="match status" value="1"/>
</dbReference>
<dbReference type="SUPFAM" id="SSF54556">
    <property type="entry name" value="Chitinase insertion domain"/>
    <property type="match status" value="1"/>
</dbReference>
<feature type="coiled-coil region" evidence="1">
    <location>
        <begin position="100"/>
        <end position="131"/>
    </location>
</feature>
<dbReference type="VEuPathDB" id="FungiDB:H257_14829"/>
<dbReference type="InterPro" id="IPR050314">
    <property type="entry name" value="Glycosyl_Hydrlase_18"/>
</dbReference>
<dbReference type="GO" id="GO:0008061">
    <property type="term" value="F:chitin binding"/>
    <property type="evidence" value="ECO:0007669"/>
    <property type="project" value="InterPro"/>
</dbReference>
<dbReference type="InterPro" id="IPR017853">
    <property type="entry name" value="GH"/>
</dbReference>
<dbReference type="GO" id="GO:0006032">
    <property type="term" value="P:chitin catabolic process"/>
    <property type="evidence" value="ECO:0007669"/>
    <property type="project" value="TreeGrafter"/>
</dbReference>
<dbReference type="EMBL" id="QUTA01007976">
    <property type="protein sequence ID" value="RHY05194.1"/>
    <property type="molecule type" value="Genomic_DNA"/>
</dbReference>
<accession>A0A397AFW3</accession>
<proteinExistence type="predicted"/>
<reference evidence="3 4" key="1">
    <citation type="submission" date="2018-08" db="EMBL/GenBank/DDBJ databases">
        <title>Aphanomyces genome sequencing and annotation.</title>
        <authorList>
            <person name="Minardi D."/>
            <person name="Oidtmann B."/>
            <person name="Van Der Giezen M."/>
            <person name="Studholme D.J."/>
        </authorList>
    </citation>
    <scope>NUCLEOTIDE SEQUENCE [LARGE SCALE GENOMIC DNA]</scope>
    <source>
        <strain evidence="3 4">Yx</strain>
    </source>
</reference>
<sequence length="1068" mass="116805">MSSPPGTAGLVLRRTVSQEMQYAPTMSLPSTPTAGALPFAAYPPEIAAVQRLGQHLGNQVQAAVHEQSARLDDVQNAVGAQTRHTYEQMVHLHHQQQLHSQQQMEMNNRLMAELEEQRRRQEVLVEQLHVQKKQTEAHEQGLHQAAAASVKHGEQLEEMRRRTSARWHAFSATPVPAVAAPTTAPAVAGVQVVYGFQEVPKAPSFNGSTKVQMRKFMDQYEAYAREVNIANAQRPGGAQIQRAPLSACIDPLSVERIAYWEIGKASHELTEEDWKVFFLGAKDCDPVDMSKLDAAMAKLKMDTTVQSAESRVSKLVSDFEAVLVRLSMEGFAEAEPKLTVDYLVAAVQPPAVRARVKELMKLNENRSLKKDARDFKRWLADYMRRYGEFEPLMAAAVPATAKPDKLPAATKTPKAGKAPKVVAVVNVDKIPKSNFTQEKRACFKCLSTEHNVFKCPKVADGEAKLLMERARSIWKETKSVTVVETVDVAEVSLDNAVMCAARVVCVAGQAVSLDASFDSGADQSVVPPATLTKLKKQGRNVLVTKLKTPIKVQGFVGPAHTVTEEATMDLRFETDAGPLMLTNVKCWVSTGNLPANVGDILLSRAIMYKLGFDPRAMLREAASFTDAIDMADAVSHSGVVQAVLAVSHELVDDLAEEEEELLPLEMDSCFPDMVAVDAAAETAKVKVVLDAKVVEAHSDNFSALAMTDAGRRTFASTSVQLMQDLGLDFIDVYWASPVEGGGIPHTPNDMQNLVLLLEAIRKELAKLPFPSELTAVAPATQKSYRHWDTYNVCSFVDHLHVSSFGFTGNALRFLDHHEHGQRWLQTTNLTNYTEHQANLYPDPNNPGVANSVDGALQHYLNGGCPSTKLVMGIPSFGRSYENTGGLYGAYTPPTTGSWVYQGSGLGVWDYKSLPLSGAAEVFDPKLVAAYSYDPTRKMFTSYDNPQSVAAKLEYIKKFNLGGTMYWSGDADATGGSMRSLITQAYNAFGPANMAFSQNTINYPNSKYANIQDSTPLTTAAPSPTATSGPGNHCAGMRNVCFWPVTQQVVVAWTQDDCAKHANVFVWCS</sequence>
<dbReference type="VEuPathDB" id="FungiDB:H257_02300"/>